<dbReference type="SUPFAM" id="SSF143113">
    <property type="entry name" value="NAP-like"/>
    <property type="match status" value="1"/>
</dbReference>
<dbReference type="InterPro" id="IPR002164">
    <property type="entry name" value="NAP_family"/>
</dbReference>
<dbReference type="InterPro" id="IPR037231">
    <property type="entry name" value="NAP-like_sf"/>
</dbReference>
<evidence type="ECO:0000313" key="4">
    <source>
        <dbReference type="EMBL" id="KAF8819756.1"/>
    </source>
</evidence>
<dbReference type="Gene3D" id="1.20.5.1500">
    <property type="match status" value="1"/>
</dbReference>
<name>A0ABQ7J708_9APIC</name>
<keyword evidence="5" id="KW-1185">Reference proteome</keyword>
<gene>
    <name evidence="4" type="ORF">IE077_004040</name>
</gene>
<protein>
    <submittedName>
        <fullName evidence="4">Nucleosome assembly protein (Nap) protein</fullName>
    </submittedName>
</protein>
<evidence type="ECO:0000256" key="1">
    <source>
        <dbReference type="ARBA" id="ARBA00009947"/>
    </source>
</evidence>
<evidence type="ECO:0000313" key="5">
    <source>
        <dbReference type="Proteomes" id="UP000823046"/>
    </source>
</evidence>
<reference evidence="4 5" key="1">
    <citation type="journal article" date="2020" name="bioRxiv">
        <title>Metabolic contributions of an alphaproteobacterial endosymbiont in the apicomplexan Cardiosporidium cionae.</title>
        <authorList>
            <person name="Hunter E.S."/>
            <person name="Paight C.J."/>
            <person name="Lane C.E."/>
        </authorList>
    </citation>
    <scope>NUCLEOTIDE SEQUENCE [LARGE SCALE GENOMIC DNA]</scope>
    <source>
        <strain evidence="4">ESH_2018</strain>
    </source>
</reference>
<dbReference type="Gene3D" id="3.30.1120.90">
    <property type="entry name" value="Nucleosome assembly protein"/>
    <property type="match status" value="1"/>
</dbReference>
<dbReference type="Pfam" id="PF00956">
    <property type="entry name" value="NAP"/>
    <property type="match status" value="1"/>
</dbReference>
<evidence type="ECO:0000256" key="2">
    <source>
        <dbReference type="RuleBase" id="RU003876"/>
    </source>
</evidence>
<evidence type="ECO:0000256" key="3">
    <source>
        <dbReference type="SAM" id="MobiDB-lite"/>
    </source>
</evidence>
<organism evidence="4 5">
    <name type="scientific">Cardiosporidium cionae</name>
    <dbReference type="NCBI Taxonomy" id="476202"/>
    <lineage>
        <taxon>Eukaryota</taxon>
        <taxon>Sar</taxon>
        <taxon>Alveolata</taxon>
        <taxon>Apicomplexa</taxon>
        <taxon>Aconoidasida</taxon>
        <taxon>Nephromycida</taxon>
        <taxon>Cardiosporidium</taxon>
    </lineage>
</organism>
<dbReference type="EMBL" id="JADAQX010000612">
    <property type="protein sequence ID" value="KAF8819756.1"/>
    <property type="molecule type" value="Genomic_DNA"/>
</dbReference>
<dbReference type="Proteomes" id="UP000823046">
    <property type="component" value="Unassembled WGS sequence"/>
</dbReference>
<proteinExistence type="inferred from homology"/>
<sequence length="283" mass="32858">MTQPASQNPNEVIKNISAAMKEVKIDDENDIFTTLPENEKAVITELKAVQEKHKIIEAKYDQEWTALKLKYDEMFQPLYEKRAELLIVKSDSTSEKLPATSVSGFWLKAFMKHQLLKEKIEQSDECILEYLKDVRSEWVGSSKQESFRLIFVFAPNPYFSNAELTKQYNVETVEGEEDAMLQSTTSSSIDWFEGKDVTKKTRTRRVTNKRTLEYKYVREIQVVRFGEEVEIDFNMGVVIRDRIIPYAVKWFLGEMDSDESDGETSEDDDSERDADGDTDDEDF</sequence>
<comment type="caution">
    <text evidence="4">The sequence shown here is derived from an EMBL/GenBank/DDBJ whole genome shotgun (WGS) entry which is preliminary data.</text>
</comment>
<accession>A0ABQ7J708</accession>
<feature type="region of interest" description="Disordered" evidence="3">
    <location>
        <begin position="256"/>
        <end position="283"/>
    </location>
</feature>
<comment type="similarity">
    <text evidence="1 2">Belongs to the nucleosome assembly protein (NAP) family.</text>
</comment>
<dbReference type="PANTHER" id="PTHR11875">
    <property type="entry name" value="TESTIS-SPECIFIC Y-ENCODED PROTEIN"/>
    <property type="match status" value="1"/>
</dbReference>